<gene>
    <name evidence="8" type="ORF">ACAOBT_LOCUS22312</name>
</gene>
<evidence type="ECO:0000259" key="7">
    <source>
        <dbReference type="Pfam" id="PF00151"/>
    </source>
</evidence>
<protein>
    <recommendedName>
        <fullName evidence="7">Lipase domain-containing protein</fullName>
    </recommendedName>
</protein>
<dbReference type="PANTHER" id="PTHR11610">
    <property type="entry name" value="LIPASE"/>
    <property type="match status" value="1"/>
</dbReference>
<dbReference type="GO" id="GO:0017171">
    <property type="term" value="F:serine hydrolase activity"/>
    <property type="evidence" value="ECO:0007669"/>
    <property type="project" value="TreeGrafter"/>
</dbReference>
<accession>A0A9P0LKM5</accession>
<evidence type="ECO:0000256" key="5">
    <source>
        <dbReference type="SAM" id="MobiDB-lite"/>
    </source>
</evidence>
<keyword evidence="6" id="KW-0812">Transmembrane</keyword>
<dbReference type="InterPro" id="IPR013818">
    <property type="entry name" value="Lipase"/>
</dbReference>
<dbReference type="OrthoDB" id="6755582at2759"/>
<dbReference type="GO" id="GO:0016298">
    <property type="term" value="F:lipase activity"/>
    <property type="evidence" value="ECO:0007669"/>
    <property type="project" value="InterPro"/>
</dbReference>
<keyword evidence="6" id="KW-1133">Transmembrane helix</keyword>
<dbReference type="Gene3D" id="3.40.50.1820">
    <property type="entry name" value="alpha/beta hydrolase"/>
    <property type="match status" value="1"/>
</dbReference>
<feature type="transmembrane region" description="Helical" evidence="6">
    <location>
        <begin position="25"/>
        <end position="44"/>
    </location>
</feature>
<evidence type="ECO:0000256" key="2">
    <source>
        <dbReference type="ARBA" id="ARBA00010701"/>
    </source>
</evidence>
<feature type="region of interest" description="Disordered" evidence="5">
    <location>
        <begin position="355"/>
        <end position="409"/>
    </location>
</feature>
<evidence type="ECO:0000256" key="6">
    <source>
        <dbReference type="SAM" id="Phobius"/>
    </source>
</evidence>
<keyword evidence="6" id="KW-0472">Membrane</keyword>
<dbReference type="InterPro" id="IPR000734">
    <property type="entry name" value="TAG_lipase"/>
</dbReference>
<dbReference type="InterPro" id="IPR033906">
    <property type="entry name" value="Lipase_N"/>
</dbReference>
<dbReference type="Proteomes" id="UP001152888">
    <property type="component" value="Unassembled WGS sequence"/>
</dbReference>
<feature type="domain" description="Lipase" evidence="7">
    <location>
        <begin position="63"/>
        <end position="353"/>
    </location>
</feature>
<proteinExistence type="inferred from homology"/>
<evidence type="ECO:0000313" key="8">
    <source>
        <dbReference type="EMBL" id="CAH1994911.1"/>
    </source>
</evidence>
<dbReference type="Pfam" id="PF00151">
    <property type="entry name" value="Lipase"/>
    <property type="match status" value="1"/>
</dbReference>
<organism evidence="8 9">
    <name type="scientific">Acanthoscelides obtectus</name>
    <name type="common">Bean weevil</name>
    <name type="synonym">Bruchus obtectus</name>
    <dbReference type="NCBI Taxonomy" id="200917"/>
    <lineage>
        <taxon>Eukaryota</taxon>
        <taxon>Metazoa</taxon>
        <taxon>Ecdysozoa</taxon>
        <taxon>Arthropoda</taxon>
        <taxon>Hexapoda</taxon>
        <taxon>Insecta</taxon>
        <taxon>Pterygota</taxon>
        <taxon>Neoptera</taxon>
        <taxon>Endopterygota</taxon>
        <taxon>Coleoptera</taxon>
        <taxon>Polyphaga</taxon>
        <taxon>Cucujiformia</taxon>
        <taxon>Chrysomeloidea</taxon>
        <taxon>Chrysomelidae</taxon>
        <taxon>Bruchinae</taxon>
        <taxon>Bruchini</taxon>
        <taxon>Acanthoscelides</taxon>
    </lineage>
</organism>
<dbReference type="EMBL" id="CAKOFQ010007208">
    <property type="protein sequence ID" value="CAH1994911.1"/>
    <property type="molecule type" value="Genomic_DNA"/>
</dbReference>
<name>A0A9P0LKM5_ACAOB</name>
<dbReference type="GO" id="GO:0005615">
    <property type="term" value="C:extracellular space"/>
    <property type="evidence" value="ECO:0007669"/>
    <property type="project" value="TreeGrafter"/>
</dbReference>
<evidence type="ECO:0000256" key="4">
    <source>
        <dbReference type="RuleBase" id="RU004262"/>
    </source>
</evidence>
<feature type="compositionally biased region" description="Basic and acidic residues" evidence="5">
    <location>
        <begin position="355"/>
        <end position="394"/>
    </location>
</feature>
<comment type="caution">
    <text evidence="8">The sequence shown here is derived from an EMBL/GenBank/DDBJ whole genome shotgun (WGS) entry which is preliminary data.</text>
</comment>
<keyword evidence="3" id="KW-0964">Secreted</keyword>
<keyword evidence="9" id="KW-1185">Reference proteome</keyword>
<dbReference type="PANTHER" id="PTHR11610:SF173">
    <property type="entry name" value="LIPASE DOMAIN-CONTAINING PROTEIN-RELATED"/>
    <property type="match status" value="1"/>
</dbReference>
<comment type="subcellular location">
    <subcellularLocation>
        <location evidence="1">Secreted</location>
    </subcellularLocation>
</comment>
<evidence type="ECO:0000313" key="9">
    <source>
        <dbReference type="Proteomes" id="UP001152888"/>
    </source>
</evidence>
<reference evidence="8" key="1">
    <citation type="submission" date="2022-03" db="EMBL/GenBank/DDBJ databases">
        <authorList>
            <person name="Sayadi A."/>
        </authorList>
    </citation>
    <scope>NUCLEOTIDE SEQUENCE</scope>
</reference>
<dbReference type="GO" id="GO:0016042">
    <property type="term" value="P:lipid catabolic process"/>
    <property type="evidence" value="ECO:0007669"/>
    <property type="project" value="TreeGrafter"/>
</dbReference>
<evidence type="ECO:0000256" key="3">
    <source>
        <dbReference type="ARBA" id="ARBA00022525"/>
    </source>
</evidence>
<dbReference type="InterPro" id="IPR029058">
    <property type="entry name" value="AB_hydrolase_fold"/>
</dbReference>
<evidence type="ECO:0000256" key="1">
    <source>
        <dbReference type="ARBA" id="ARBA00004613"/>
    </source>
</evidence>
<dbReference type="PRINTS" id="PR00821">
    <property type="entry name" value="TAGLIPASE"/>
</dbReference>
<dbReference type="CDD" id="cd00707">
    <property type="entry name" value="Pancreat_lipase_like"/>
    <property type="match status" value="1"/>
</dbReference>
<dbReference type="SUPFAM" id="SSF53474">
    <property type="entry name" value="alpha/beta-Hydrolases"/>
    <property type="match status" value="1"/>
</dbReference>
<comment type="similarity">
    <text evidence="2 4">Belongs to the AB hydrolase superfamily. Lipase family.</text>
</comment>
<dbReference type="AlphaFoldDB" id="A0A9P0LKM5"/>
<sequence length="409" mass="45868">MVDGNLPVFQLCFSDIVVMITMKRFFPTLFVICFVATIDALSLIPDTLKDDFFAIYRKAAVTSRDIQVAPVTPENVTFYLFTKDDPKRFVKFQKDNLQKVNLPMNGKVAFLVHGWTGDREADWYTEIKDNLLNKNYGVVEIDWKEPANEYYYISSINTYDVAKIIADTMLELSQKKGVPLKNMLPIGHSLGGHIVGFIGQKVYEKSGQKLPRIVALDPAGPLFDVRPADKRLNSSSAEVVHVIHTDGGTFGYKDTIGTLDFFVNGGSSQPGCKRVDLADLTTITEPLSCDHRRAPFLFAEALAYPREYIAQKCGSWDDFEADKCQNGEKVAMGDLNSRNRGKFYLKTGKDRPFFKIEEEEKKKAGKEVEKNADKGTDKDSSRNGNRQDEKEKNKGPLSGIKEAARSVIG</sequence>